<name>A0A1A9ZZM6_GLOPL</name>
<dbReference type="EnsemblMetazoa" id="GPAI029900-RA">
    <property type="protein sequence ID" value="GPAI029900-PA"/>
    <property type="gene ID" value="GPAI029900"/>
</dbReference>
<evidence type="ECO:0000313" key="3">
    <source>
        <dbReference type="Proteomes" id="UP000092445"/>
    </source>
</evidence>
<organism evidence="2 3">
    <name type="scientific">Glossina pallidipes</name>
    <name type="common">Tsetse fly</name>
    <dbReference type="NCBI Taxonomy" id="7398"/>
    <lineage>
        <taxon>Eukaryota</taxon>
        <taxon>Metazoa</taxon>
        <taxon>Ecdysozoa</taxon>
        <taxon>Arthropoda</taxon>
        <taxon>Hexapoda</taxon>
        <taxon>Insecta</taxon>
        <taxon>Pterygota</taxon>
        <taxon>Neoptera</taxon>
        <taxon>Endopterygota</taxon>
        <taxon>Diptera</taxon>
        <taxon>Brachycera</taxon>
        <taxon>Muscomorpha</taxon>
        <taxon>Hippoboscoidea</taxon>
        <taxon>Glossinidae</taxon>
        <taxon>Glossina</taxon>
    </lineage>
</organism>
<evidence type="ECO:0000256" key="1">
    <source>
        <dbReference type="SAM" id="Phobius"/>
    </source>
</evidence>
<keyword evidence="1" id="KW-1133">Transmembrane helix</keyword>
<reference evidence="3" key="1">
    <citation type="submission" date="2014-03" db="EMBL/GenBank/DDBJ databases">
        <authorList>
            <person name="Aksoy S."/>
            <person name="Warren W."/>
            <person name="Wilson R.K."/>
        </authorList>
    </citation>
    <scope>NUCLEOTIDE SEQUENCE [LARGE SCALE GENOMIC DNA]</scope>
    <source>
        <strain evidence="3">IAEA</strain>
    </source>
</reference>
<evidence type="ECO:0000313" key="2">
    <source>
        <dbReference type="EnsemblMetazoa" id="GPAI029900-PA"/>
    </source>
</evidence>
<keyword evidence="1" id="KW-0812">Transmembrane</keyword>
<proteinExistence type="predicted"/>
<keyword evidence="3" id="KW-1185">Reference proteome</keyword>
<reference evidence="2" key="2">
    <citation type="submission" date="2020-05" db="UniProtKB">
        <authorList>
            <consortium name="EnsemblMetazoa"/>
        </authorList>
    </citation>
    <scope>IDENTIFICATION</scope>
    <source>
        <strain evidence="2">IAEA</strain>
    </source>
</reference>
<feature type="transmembrane region" description="Helical" evidence="1">
    <location>
        <begin position="129"/>
        <end position="148"/>
    </location>
</feature>
<dbReference type="AlphaFoldDB" id="A0A1A9ZZM6"/>
<sequence>MNDIWVEGKSKNAQTKQEHRTRIDDIGRKFDKLCHVYIEKQLAVWIRPCDLKGEINPTIRALWKELKTIVLGKMGFRKGEESATPPMQRISIQIERGPIANAVAIVATCEVKSFQCRWKHFAKCERDPWLLIAIFSLIFLVHLTNYLYHALISTSCKK</sequence>
<keyword evidence="1" id="KW-0472">Membrane</keyword>
<accession>A0A1A9ZZM6</accession>
<dbReference type="Proteomes" id="UP000092445">
    <property type="component" value="Unassembled WGS sequence"/>
</dbReference>
<protein>
    <submittedName>
        <fullName evidence="2">Uncharacterized protein</fullName>
    </submittedName>
</protein>
<dbReference type="VEuPathDB" id="VectorBase:GPAI029900"/>